<proteinExistence type="predicted"/>
<feature type="compositionally biased region" description="Polar residues" evidence="1">
    <location>
        <begin position="251"/>
        <end position="261"/>
    </location>
</feature>
<dbReference type="EMBL" id="CH963848">
    <property type="protein sequence ID" value="EDW73678.2"/>
    <property type="molecule type" value="Genomic_DNA"/>
</dbReference>
<dbReference type="AlphaFoldDB" id="B4MNI9"/>
<protein>
    <submittedName>
        <fullName evidence="2">Uncharacterized protein</fullName>
    </submittedName>
</protein>
<dbReference type="OrthoDB" id="7863836at2759"/>
<dbReference type="KEGG" id="dwi:6639651"/>
<dbReference type="HOGENOM" id="CLU_947555_0_0_1"/>
<dbReference type="Proteomes" id="UP000007798">
    <property type="component" value="Unassembled WGS sequence"/>
</dbReference>
<dbReference type="STRING" id="7260.B4MNI9"/>
<accession>B4MNI9</accession>
<name>B4MNI9_DROWI</name>
<dbReference type="InParanoid" id="B4MNI9"/>
<evidence type="ECO:0000313" key="3">
    <source>
        <dbReference type="Proteomes" id="UP000007798"/>
    </source>
</evidence>
<feature type="region of interest" description="Disordered" evidence="1">
    <location>
        <begin position="186"/>
        <end position="269"/>
    </location>
</feature>
<reference evidence="2 3" key="1">
    <citation type="journal article" date="2007" name="Nature">
        <title>Evolution of genes and genomes on the Drosophila phylogeny.</title>
        <authorList>
            <consortium name="Drosophila 12 Genomes Consortium"/>
            <person name="Clark A.G."/>
            <person name="Eisen M.B."/>
            <person name="Smith D.R."/>
            <person name="Bergman C.M."/>
            <person name="Oliver B."/>
            <person name="Markow T.A."/>
            <person name="Kaufman T.C."/>
            <person name="Kellis M."/>
            <person name="Gelbart W."/>
            <person name="Iyer V.N."/>
            <person name="Pollard D.A."/>
            <person name="Sackton T.B."/>
            <person name="Larracuente A.M."/>
            <person name="Singh N.D."/>
            <person name="Abad J.P."/>
            <person name="Abt D.N."/>
            <person name="Adryan B."/>
            <person name="Aguade M."/>
            <person name="Akashi H."/>
            <person name="Anderson W.W."/>
            <person name="Aquadro C.F."/>
            <person name="Ardell D.H."/>
            <person name="Arguello R."/>
            <person name="Artieri C.G."/>
            <person name="Barbash D.A."/>
            <person name="Barker D."/>
            <person name="Barsanti P."/>
            <person name="Batterham P."/>
            <person name="Batzoglou S."/>
            <person name="Begun D."/>
            <person name="Bhutkar A."/>
            <person name="Blanco E."/>
            <person name="Bosak S.A."/>
            <person name="Bradley R.K."/>
            <person name="Brand A.D."/>
            <person name="Brent M.R."/>
            <person name="Brooks A.N."/>
            <person name="Brown R.H."/>
            <person name="Butlin R.K."/>
            <person name="Caggese C."/>
            <person name="Calvi B.R."/>
            <person name="Bernardo de Carvalho A."/>
            <person name="Caspi A."/>
            <person name="Castrezana S."/>
            <person name="Celniker S.E."/>
            <person name="Chang J.L."/>
            <person name="Chapple C."/>
            <person name="Chatterji S."/>
            <person name="Chinwalla A."/>
            <person name="Civetta A."/>
            <person name="Clifton S.W."/>
            <person name="Comeron J.M."/>
            <person name="Costello J.C."/>
            <person name="Coyne J.A."/>
            <person name="Daub J."/>
            <person name="David R.G."/>
            <person name="Delcher A.L."/>
            <person name="Delehaunty K."/>
            <person name="Do C.B."/>
            <person name="Ebling H."/>
            <person name="Edwards K."/>
            <person name="Eickbush T."/>
            <person name="Evans J.D."/>
            <person name="Filipski A."/>
            <person name="Findeiss S."/>
            <person name="Freyhult E."/>
            <person name="Fulton L."/>
            <person name="Fulton R."/>
            <person name="Garcia A.C."/>
            <person name="Gardiner A."/>
            <person name="Garfield D.A."/>
            <person name="Garvin B.E."/>
            <person name="Gibson G."/>
            <person name="Gilbert D."/>
            <person name="Gnerre S."/>
            <person name="Godfrey J."/>
            <person name="Good R."/>
            <person name="Gotea V."/>
            <person name="Gravely B."/>
            <person name="Greenberg A.J."/>
            <person name="Griffiths-Jones S."/>
            <person name="Gross S."/>
            <person name="Guigo R."/>
            <person name="Gustafson E.A."/>
            <person name="Haerty W."/>
            <person name="Hahn M.W."/>
            <person name="Halligan D.L."/>
            <person name="Halpern A.L."/>
            <person name="Halter G.M."/>
            <person name="Han M.V."/>
            <person name="Heger A."/>
            <person name="Hillier L."/>
            <person name="Hinrichs A.S."/>
            <person name="Holmes I."/>
            <person name="Hoskins R.A."/>
            <person name="Hubisz M.J."/>
            <person name="Hultmark D."/>
            <person name="Huntley M.A."/>
            <person name="Jaffe D.B."/>
            <person name="Jagadeeshan S."/>
            <person name="Jeck W.R."/>
            <person name="Johnson J."/>
            <person name="Jones C.D."/>
            <person name="Jordan W.C."/>
            <person name="Karpen G.H."/>
            <person name="Kataoka E."/>
            <person name="Keightley P.D."/>
            <person name="Kheradpour P."/>
            <person name="Kirkness E.F."/>
            <person name="Koerich L.B."/>
            <person name="Kristiansen K."/>
            <person name="Kudrna D."/>
            <person name="Kulathinal R.J."/>
            <person name="Kumar S."/>
            <person name="Kwok R."/>
            <person name="Lander E."/>
            <person name="Langley C.H."/>
            <person name="Lapoint R."/>
            <person name="Lazzaro B.P."/>
            <person name="Lee S.J."/>
            <person name="Levesque L."/>
            <person name="Li R."/>
            <person name="Lin C.F."/>
            <person name="Lin M.F."/>
            <person name="Lindblad-Toh K."/>
            <person name="Llopart A."/>
            <person name="Long M."/>
            <person name="Low L."/>
            <person name="Lozovsky E."/>
            <person name="Lu J."/>
            <person name="Luo M."/>
            <person name="Machado C.A."/>
            <person name="Makalowski W."/>
            <person name="Marzo M."/>
            <person name="Matsuda M."/>
            <person name="Matzkin L."/>
            <person name="McAllister B."/>
            <person name="McBride C.S."/>
            <person name="McKernan B."/>
            <person name="McKernan K."/>
            <person name="Mendez-Lago M."/>
            <person name="Minx P."/>
            <person name="Mollenhauer M.U."/>
            <person name="Montooth K."/>
            <person name="Mount S.M."/>
            <person name="Mu X."/>
            <person name="Myers E."/>
            <person name="Negre B."/>
            <person name="Newfeld S."/>
            <person name="Nielsen R."/>
            <person name="Noor M.A."/>
            <person name="O'Grady P."/>
            <person name="Pachter L."/>
            <person name="Papaceit M."/>
            <person name="Parisi M.J."/>
            <person name="Parisi M."/>
            <person name="Parts L."/>
            <person name="Pedersen J.S."/>
            <person name="Pesole G."/>
            <person name="Phillippy A.M."/>
            <person name="Ponting C.P."/>
            <person name="Pop M."/>
            <person name="Porcelli D."/>
            <person name="Powell J.R."/>
            <person name="Prohaska S."/>
            <person name="Pruitt K."/>
            <person name="Puig M."/>
            <person name="Quesneville H."/>
            <person name="Ram K.R."/>
            <person name="Rand D."/>
            <person name="Rasmussen M.D."/>
            <person name="Reed L.K."/>
            <person name="Reenan R."/>
            <person name="Reily A."/>
            <person name="Remington K.A."/>
            <person name="Rieger T.T."/>
            <person name="Ritchie M.G."/>
            <person name="Robin C."/>
            <person name="Rogers Y.H."/>
            <person name="Rohde C."/>
            <person name="Rozas J."/>
            <person name="Rubenfield M.J."/>
            <person name="Ruiz A."/>
            <person name="Russo S."/>
            <person name="Salzberg S.L."/>
            <person name="Sanchez-Gracia A."/>
            <person name="Saranga D.J."/>
            <person name="Sato H."/>
            <person name="Schaeffer S.W."/>
            <person name="Schatz M.C."/>
            <person name="Schlenke T."/>
            <person name="Schwartz R."/>
            <person name="Segarra C."/>
            <person name="Singh R.S."/>
            <person name="Sirot L."/>
            <person name="Sirota M."/>
            <person name="Sisneros N.B."/>
            <person name="Smith C.D."/>
            <person name="Smith T.F."/>
            <person name="Spieth J."/>
            <person name="Stage D.E."/>
            <person name="Stark A."/>
            <person name="Stephan W."/>
            <person name="Strausberg R.L."/>
            <person name="Strempel S."/>
            <person name="Sturgill D."/>
            <person name="Sutton G."/>
            <person name="Sutton G.G."/>
            <person name="Tao W."/>
            <person name="Teichmann S."/>
            <person name="Tobari Y.N."/>
            <person name="Tomimura Y."/>
            <person name="Tsolas J.M."/>
            <person name="Valente V.L."/>
            <person name="Venter E."/>
            <person name="Venter J.C."/>
            <person name="Vicario S."/>
            <person name="Vieira F.G."/>
            <person name="Vilella A.J."/>
            <person name="Villasante A."/>
            <person name="Walenz B."/>
            <person name="Wang J."/>
            <person name="Wasserman M."/>
            <person name="Watts T."/>
            <person name="Wilson D."/>
            <person name="Wilson R.K."/>
            <person name="Wing R.A."/>
            <person name="Wolfner M.F."/>
            <person name="Wong A."/>
            <person name="Wong G.K."/>
            <person name="Wu C.I."/>
            <person name="Wu G."/>
            <person name="Yamamoto D."/>
            <person name="Yang H.P."/>
            <person name="Yang S.P."/>
            <person name="Yorke J.A."/>
            <person name="Yoshida K."/>
            <person name="Zdobnov E."/>
            <person name="Zhang P."/>
            <person name="Zhang Y."/>
            <person name="Zimin A.V."/>
            <person name="Baldwin J."/>
            <person name="Abdouelleil A."/>
            <person name="Abdulkadir J."/>
            <person name="Abebe A."/>
            <person name="Abera B."/>
            <person name="Abreu J."/>
            <person name="Acer S.C."/>
            <person name="Aftuck L."/>
            <person name="Alexander A."/>
            <person name="An P."/>
            <person name="Anderson E."/>
            <person name="Anderson S."/>
            <person name="Arachi H."/>
            <person name="Azer M."/>
            <person name="Bachantsang P."/>
            <person name="Barry A."/>
            <person name="Bayul T."/>
            <person name="Berlin A."/>
            <person name="Bessette D."/>
            <person name="Bloom T."/>
            <person name="Blye J."/>
            <person name="Boguslavskiy L."/>
            <person name="Bonnet C."/>
            <person name="Boukhgalter B."/>
            <person name="Bourzgui I."/>
            <person name="Brown A."/>
            <person name="Cahill P."/>
            <person name="Channer S."/>
            <person name="Cheshatsang Y."/>
            <person name="Chuda L."/>
            <person name="Citroen M."/>
            <person name="Collymore A."/>
            <person name="Cooke P."/>
            <person name="Costello M."/>
            <person name="D'Aco K."/>
            <person name="Daza R."/>
            <person name="De Haan G."/>
            <person name="DeGray S."/>
            <person name="DeMaso C."/>
            <person name="Dhargay N."/>
            <person name="Dooley K."/>
            <person name="Dooley E."/>
            <person name="Doricent M."/>
            <person name="Dorje P."/>
            <person name="Dorjee K."/>
            <person name="Dupes A."/>
            <person name="Elong R."/>
            <person name="Falk J."/>
            <person name="Farina A."/>
            <person name="Faro S."/>
            <person name="Ferguson D."/>
            <person name="Fisher S."/>
            <person name="Foley C.D."/>
            <person name="Franke A."/>
            <person name="Friedrich D."/>
            <person name="Gadbois L."/>
            <person name="Gearin G."/>
            <person name="Gearin C.R."/>
            <person name="Giannoukos G."/>
            <person name="Goode T."/>
            <person name="Graham J."/>
            <person name="Grandbois E."/>
            <person name="Grewal S."/>
            <person name="Gyaltsen K."/>
            <person name="Hafez N."/>
            <person name="Hagos B."/>
            <person name="Hall J."/>
            <person name="Henson C."/>
            <person name="Hollinger A."/>
            <person name="Honan T."/>
            <person name="Huard M.D."/>
            <person name="Hughes L."/>
            <person name="Hurhula B."/>
            <person name="Husby M.E."/>
            <person name="Kamat A."/>
            <person name="Kanga B."/>
            <person name="Kashin S."/>
            <person name="Khazanovich D."/>
            <person name="Kisner P."/>
            <person name="Lance K."/>
            <person name="Lara M."/>
            <person name="Lee W."/>
            <person name="Lennon N."/>
            <person name="Letendre F."/>
            <person name="LeVine R."/>
            <person name="Lipovsky A."/>
            <person name="Liu X."/>
            <person name="Liu J."/>
            <person name="Liu S."/>
            <person name="Lokyitsang T."/>
            <person name="Lokyitsang Y."/>
            <person name="Lubonja R."/>
            <person name="Lui A."/>
            <person name="MacDonald P."/>
            <person name="Magnisalis V."/>
            <person name="Maru K."/>
            <person name="Matthews C."/>
            <person name="McCusker W."/>
            <person name="McDonough S."/>
            <person name="Mehta T."/>
            <person name="Meldrim J."/>
            <person name="Meneus L."/>
            <person name="Mihai O."/>
            <person name="Mihalev A."/>
            <person name="Mihova T."/>
            <person name="Mittelman R."/>
            <person name="Mlenga V."/>
            <person name="Montmayeur A."/>
            <person name="Mulrain L."/>
            <person name="Navidi A."/>
            <person name="Naylor J."/>
            <person name="Negash T."/>
            <person name="Nguyen T."/>
            <person name="Nguyen N."/>
            <person name="Nicol R."/>
            <person name="Norbu C."/>
            <person name="Norbu N."/>
            <person name="Novod N."/>
            <person name="O'Neill B."/>
            <person name="Osman S."/>
            <person name="Markiewicz E."/>
            <person name="Oyono O.L."/>
            <person name="Patti C."/>
            <person name="Phunkhang P."/>
            <person name="Pierre F."/>
            <person name="Priest M."/>
            <person name="Raghuraman S."/>
            <person name="Rege F."/>
            <person name="Reyes R."/>
            <person name="Rise C."/>
            <person name="Rogov P."/>
            <person name="Ross K."/>
            <person name="Ryan E."/>
            <person name="Settipalli S."/>
            <person name="Shea T."/>
            <person name="Sherpa N."/>
            <person name="Shi L."/>
            <person name="Shih D."/>
            <person name="Sparrow T."/>
            <person name="Spaulding J."/>
            <person name="Stalker J."/>
            <person name="Stange-Thomann N."/>
            <person name="Stavropoulos S."/>
            <person name="Stone C."/>
            <person name="Strader C."/>
            <person name="Tesfaye S."/>
            <person name="Thomson T."/>
            <person name="Thoulutsang Y."/>
            <person name="Thoulutsang D."/>
            <person name="Topham K."/>
            <person name="Topping I."/>
            <person name="Tsamla T."/>
            <person name="Vassiliev H."/>
            <person name="Vo A."/>
            <person name="Wangchuk T."/>
            <person name="Wangdi T."/>
            <person name="Weiand M."/>
            <person name="Wilkinson J."/>
            <person name="Wilson A."/>
            <person name="Yadav S."/>
            <person name="Young G."/>
            <person name="Yu Q."/>
            <person name="Zembek L."/>
            <person name="Zhong D."/>
            <person name="Zimmer A."/>
            <person name="Zwirko Z."/>
            <person name="Jaffe D.B."/>
            <person name="Alvarez P."/>
            <person name="Brockman W."/>
            <person name="Butler J."/>
            <person name="Chin C."/>
            <person name="Gnerre S."/>
            <person name="Grabherr M."/>
            <person name="Kleber M."/>
            <person name="Mauceli E."/>
            <person name="MacCallum I."/>
        </authorList>
    </citation>
    <scope>NUCLEOTIDE SEQUENCE [LARGE SCALE GENOMIC DNA]</scope>
    <source>
        <strain evidence="3">Tucson 14030-0811.24</strain>
    </source>
</reference>
<evidence type="ECO:0000256" key="1">
    <source>
        <dbReference type="SAM" id="MobiDB-lite"/>
    </source>
</evidence>
<organism evidence="2 3">
    <name type="scientific">Drosophila willistoni</name>
    <name type="common">Fruit fly</name>
    <dbReference type="NCBI Taxonomy" id="7260"/>
    <lineage>
        <taxon>Eukaryota</taxon>
        <taxon>Metazoa</taxon>
        <taxon>Ecdysozoa</taxon>
        <taxon>Arthropoda</taxon>
        <taxon>Hexapoda</taxon>
        <taxon>Insecta</taxon>
        <taxon>Pterygota</taxon>
        <taxon>Neoptera</taxon>
        <taxon>Endopterygota</taxon>
        <taxon>Diptera</taxon>
        <taxon>Brachycera</taxon>
        <taxon>Muscomorpha</taxon>
        <taxon>Ephydroidea</taxon>
        <taxon>Drosophilidae</taxon>
        <taxon>Drosophila</taxon>
        <taxon>Sophophora</taxon>
    </lineage>
</organism>
<evidence type="ECO:0000313" key="2">
    <source>
        <dbReference type="EMBL" id="EDW73678.2"/>
    </source>
</evidence>
<gene>
    <name evidence="2" type="primary">Dwil\GK19584</name>
    <name evidence="2" type="ORF">Dwil_GK19584</name>
</gene>
<sequence length="269" mass="29095">MNFCSVPYEADFGGVDANKGMMPMGMQNGPMGNAGGMAPMPMGPQMNLNTQMQMPPMTTGAPMSFPLHQGMNGGGMPMQSLPMGMLPQGAASMPMSTQLPFGSVTPLNSMTMMPMAGAIDAPGMNAVIPDLQSMSAGGMAPQMGQMNQYNQMHQGRLMGGSVANAPSSWNSGNNQSSHQMWGNNYPQSGNFGNNMPYQQPMQPPQCPSPSPQQMQQHQRMKNQYDSMNYNRDMRNGLNSPSMHDSMKFSKAGNNQYNSSKNGKMATHWR</sequence>
<feature type="compositionally biased region" description="Pro residues" evidence="1">
    <location>
        <begin position="201"/>
        <end position="210"/>
    </location>
</feature>
<keyword evidence="3" id="KW-1185">Reference proteome</keyword>